<name>A0A239MYF9_9ACTN</name>
<feature type="domain" description="Tyrosine specific protein phosphatases" evidence="1">
    <location>
        <begin position="83"/>
        <end position="139"/>
    </location>
</feature>
<dbReference type="SUPFAM" id="SSF52799">
    <property type="entry name" value="(Phosphotyrosine protein) phosphatases II"/>
    <property type="match status" value="1"/>
</dbReference>
<accession>A0A239MYF9</accession>
<protein>
    <submittedName>
        <fullName evidence="2">Dual specificity phosphatase, catalytic domain</fullName>
    </submittedName>
</protein>
<dbReference type="RefSeq" id="WP_089228098.1">
    <property type="nucleotide sequence ID" value="NZ_FZOF01000028.1"/>
</dbReference>
<dbReference type="EMBL" id="FZOF01000028">
    <property type="protein sequence ID" value="SNT46998.1"/>
    <property type="molecule type" value="Genomic_DNA"/>
</dbReference>
<reference evidence="2 3" key="1">
    <citation type="submission" date="2017-06" db="EMBL/GenBank/DDBJ databases">
        <authorList>
            <person name="Kim H.J."/>
            <person name="Triplett B.A."/>
        </authorList>
    </citation>
    <scope>NUCLEOTIDE SEQUENCE [LARGE SCALE GENOMIC DNA]</scope>
    <source>
        <strain evidence="2 3">CGMCC 4.1858</strain>
    </source>
</reference>
<dbReference type="InterPro" id="IPR029021">
    <property type="entry name" value="Prot-tyrosine_phosphatase-like"/>
</dbReference>
<dbReference type="Gene3D" id="3.90.190.10">
    <property type="entry name" value="Protein tyrosine phosphatase superfamily"/>
    <property type="match status" value="1"/>
</dbReference>
<evidence type="ECO:0000313" key="2">
    <source>
        <dbReference type="EMBL" id="SNT46998.1"/>
    </source>
</evidence>
<keyword evidence="3" id="KW-1185">Reference proteome</keyword>
<evidence type="ECO:0000259" key="1">
    <source>
        <dbReference type="PROSITE" id="PS50056"/>
    </source>
</evidence>
<dbReference type="InterPro" id="IPR000387">
    <property type="entry name" value="Tyr_Pase_dom"/>
</dbReference>
<dbReference type="Proteomes" id="UP000198280">
    <property type="component" value="Unassembled WGS sequence"/>
</dbReference>
<dbReference type="OrthoDB" id="5197106at2"/>
<proteinExistence type="predicted"/>
<sequence>MRTRQKDRDVPGPEAAWSEVAPGLWMGGHYWTDPRGELQAAVVGGEFDLVVSLFTRSGHGPAPGVEHIVAEIPDGPLSPGQIEAVQRLARTVAGAVRDGRRTLVRCHSGYNRSGLVVAQALVESGHEVGAAVALVRERRSPWALNNGTFVEYLTASLDVARLLTGLEPTPG</sequence>
<organism evidence="2 3">
    <name type="scientific">Actinacidiphila glaucinigra</name>
    <dbReference type="NCBI Taxonomy" id="235986"/>
    <lineage>
        <taxon>Bacteria</taxon>
        <taxon>Bacillati</taxon>
        <taxon>Actinomycetota</taxon>
        <taxon>Actinomycetes</taxon>
        <taxon>Kitasatosporales</taxon>
        <taxon>Streptomycetaceae</taxon>
        <taxon>Actinacidiphila</taxon>
    </lineage>
</organism>
<dbReference type="AlphaFoldDB" id="A0A239MYF9"/>
<dbReference type="PROSITE" id="PS50056">
    <property type="entry name" value="TYR_PHOSPHATASE_2"/>
    <property type="match status" value="1"/>
</dbReference>
<evidence type="ECO:0000313" key="3">
    <source>
        <dbReference type="Proteomes" id="UP000198280"/>
    </source>
</evidence>
<gene>
    <name evidence="2" type="ORF">SAMN05216252_12885</name>
</gene>